<sequence length="161" mass="17617">MAERIENYRVRPPKIGATAEDELNQLLQTLHERGILRFANDLAGSQAEVMKVLVDGLNKPGTLNAIQNLSILGMALSRIPPEQFYKVAFAVRDGLSTVAGYQPEEHGKDAPGVSGAYRLLHDDDLWRAITPLLDGLKAFAQGLDREVDKPISAFSGKSSDF</sequence>
<evidence type="ECO:0000313" key="1">
    <source>
        <dbReference type="EMBL" id="AJE16026.1"/>
    </source>
</evidence>
<dbReference type="GeneID" id="77260947"/>
<dbReference type="PANTHER" id="PTHR38433:SF1">
    <property type="entry name" value="DUF1641 DOMAIN-CONTAINING PROTEIN"/>
    <property type="match status" value="1"/>
</dbReference>
<proteinExistence type="predicted"/>
<evidence type="ECO:0000313" key="2">
    <source>
        <dbReference type="EMBL" id="SDM09761.1"/>
    </source>
</evidence>
<name>A0A8D3Y2A8_9GAMM</name>
<dbReference type="RefSeq" id="WP_041109251.1">
    <property type="nucleotide sequence ID" value="NZ_CP007511.1"/>
</dbReference>
<gene>
    <name evidence="1" type="ORF">CL52_13655</name>
    <name evidence="2" type="ORF">SAMN05660875_102209</name>
</gene>
<dbReference type="EMBL" id="CP007511">
    <property type="protein sequence ID" value="AJE16026.1"/>
    <property type="molecule type" value="Genomic_DNA"/>
</dbReference>
<dbReference type="AlphaFoldDB" id="A0A8D3Y2A8"/>
<evidence type="ECO:0000313" key="3">
    <source>
        <dbReference type="Proteomes" id="UP000031271"/>
    </source>
</evidence>
<accession>A0A8D3Y2A8</accession>
<reference evidence="3" key="1">
    <citation type="submission" date="2014-03" db="EMBL/GenBank/DDBJ databases">
        <title>Complete genome of Pseudomonas balearica DSM 6083T, a sewage water isolate from an enrichment with 2-methylnaphthalene.</title>
        <authorList>
            <person name="Salva-Serra F."/>
            <person name="Jaen-Luchoro D."/>
            <person name="Busquets A."/>
            <person name="Pena A."/>
            <person name="Gomila M."/>
            <person name="Bosch R."/>
            <person name="Nogales B."/>
            <person name="Garcia-Valdes E."/>
            <person name="Lalucat J."/>
            <person name="Bennasar A."/>
        </authorList>
    </citation>
    <scope>NUCLEOTIDE SEQUENCE [LARGE SCALE GENOMIC DNA]</scope>
    <source>
        <strain evidence="3">DSM 6083</strain>
    </source>
</reference>
<dbReference type="EMBL" id="FNHO01000002">
    <property type="protein sequence ID" value="SDM09761.1"/>
    <property type="molecule type" value="Genomic_DNA"/>
</dbReference>
<dbReference type="Proteomes" id="UP000031271">
    <property type="component" value="Chromosome"/>
</dbReference>
<dbReference type="PANTHER" id="PTHR38433">
    <property type="match status" value="1"/>
</dbReference>
<protein>
    <submittedName>
        <fullName evidence="2">Uncharacterized conserved protein YjgD, DUF1641 family</fullName>
    </submittedName>
</protein>
<evidence type="ECO:0000313" key="4">
    <source>
        <dbReference type="Proteomes" id="UP000182276"/>
    </source>
</evidence>
<organism evidence="1 3">
    <name type="scientific">Stutzerimonas balearica DSM 6083</name>
    <dbReference type="NCBI Taxonomy" id="1123016"/>
    <lineage>
        <taxon>Bacteria</taxon>
        <taxon>Pseudomonadati</taxon>
        <taxon>Pseudomonadota</taxon>
        <taxon>Gammaproteobacteria</taxon>
        <taxon>Pseudomonadales</taxon>
        <taxon>Pseudomonadaceae</taxon>
        <taxon>Stutzerimonas</taxon>
    </lineage>
</organism>
<keyword evidence="4" id="KW-1185">Reference proteome</keyword>
<reference evidence="2 4" key="2">
    <citation type="submission" date="2016-10" db="EMBL/GenBank/DDBJ databases">
        <authorList>
            <person name="Varghese N."/>
            <person name="Submissions S."/>
        </authorList>
    </citation>
    <scope>NUCLEOTIDE SEQUENCE [LARGE SCALE GENOMIC DNA]</scope>
    <source>
        <strain evidence="2 4">DSM 6083</strain>
    </source>
</reference>
<reference evidence="1 3" key="3">
    <citation type="journal article" name="Genome Announc.">
        <title>Complete Genome Sequence of Pseudomonas balearica DSM 6083T.</title>
        <authorList>
            <person name="Bennasar-Figueras A."/>
            <person name="Salva-Serra F."/>
            <person name="Jaen-Luchoro D."/>
            <person name="Segui C."/>
            <person name="Aliaga F."/>
            <person name="Busquets A."/>
            <person name="Gomila M."/>
            <person name="Moore E.R."/>
            <person name="Lalucat J."/>
        </authorList>
    </citation>
    <scope>NUCLEOTIDE SEQUENCE [LARGE SCALE GENOMIC DNA]</scope>
    <source>
        <strain evidence="3">DSM 6083</strain>
        <strain evidence="1">DSM6083</strain>
    </source>
</reference>
<dbReference type="Proteomes" id="UP000182276">
    <property type="component" value="Unassembled WGS sequence"/>
</dbReference>
<dbReference type="KEGG" id="pbm:CL52_13655"/>